<feature type="domain" description="RING-type" evidence="6">
    <location>
        <begin position="124"/>
        <end position="174"/>
    </location>
</feature>
<dbReference type="InterPro" id="IPR018957">
    <property type="entry name" value="Znf_C3HC4_RING-type"/>
</dbReference>
<evidence type="ECO:0000313" key="8">
    <source>
        <dbReference type="Proteomes" id="UP000235023"/>
    </source>
</evidence>
<dbReference type="SUPFAM" id="SSF57850">
    <property type="entry name" value="RING/U-box"/>
    <property type="match status" value="1"/>
</dbReference>
<gene>
    <name evidence="7" type="ORF">BDW42DRAFT_178180</name>
</gene>
<evidence type="ECO:0000313" key="7">
    <source>
        <dbReference type="EMBL" id="PLN76673.1"/>
    </source>
</evidence>
<name>A0A2J5HI13_9EURO</name>
<keyword evidence="3" id="KW-0862">Zinc</keyword>
<dbReference type="InterPro" id="IPR017907">
    <property type="entry name" value="Znf_RING_CS"/>
</dbReference>
<protein>
    <recommendedName>
        <fullName evidence="6">RING-type domain-containing protein</fullName>
    </recommendedName>
</protein>
<accession>A0A2J5HI13</accession>
<dbReference type="InterPro" id="IPR001841">
    <property type="entry name" value="Znf_RING"/>
</dbReference>
<dbReference type="InterPro" id="IPR013083">
    <property type="entry name" value="Znf_RING/FYVE/PHD"/>
</dbReference>
<dbReference type="GO" id="GO:0008270">
    <property type="term" value="F:zinc ion binding"/>
    <property type="evidence" value="ECO:0007669"/>
    <property type="project" value="UniProtKB-KW"/>
</dbReference>
<keyword evidence="2 4" id="KW-0863">Zinc-finger</keyword>
<reference evidence="8" key="1">
    <citation type="submission" date="2017-12" db="EMBL/GenBank/DDBJ databases">
        <authorList>
            <consortium name="DOE Joint Genome Institute"/>
            <person name="Mondo S.J."/>
            <person name="Kjaerbolling I."/>
            <person name="Vesth T.C."/>
            <person name="Frisvad J.C."/>
            <person name="Nybo J.L."/>
            <person name="Theobald S."/>
            <person name="Kuo A."/>
            <person name="Bowyer P."/>
            <person name="Matsuda Y."/>
            <person name="Lyhne E.K."/>
            <person name="Kogle M.E."/>
            <person name="Clum A."/>
            <person name="Lipzen A."/>
            <person name="Salamov A."/>
            <person name="Ngan C.Y."/>
            <person name="Daum C."/>
            <person name="Chiniquy J."/>
            <person name="Barry K."/>
            <person name="LaButti K."/>
            <person name="Haridas S."/>
            <person name="Simmons B.A."/>
            <person name="Magnuson J.K."/>
            <person name="Mortensen U.H."/>
            <person name="Larsen T.O."/>
            <person name="Grigoriev I.V."/>
            <person name="Baker S.E."/>
            <person name="Andersen M.R."/>
            <person name="Nordberg H.P."/>
            <person name="Cantor M.N."/>
            <person name="Hua S.X."/>
        </authorList>
    </citation>
    <scope>NUCLEOTIDE SEQUENCE [LARGE SCALE GENOMIC DNA]</scope>
    <source>
        <strain evidence="8">IBT 19404</strain>
    </source>
</reference>
<dbReference type="InterPro" id="IPR047134">
    <property type="entry name" value="RNF4"/>
</dbReference>
<dbReference type="Pfam" id="PF00097">
    <property type="entry name" value="zf-C3HC4"/>
    <property type="match status" value="1"/>
</dbReference>
<dbReference type="PANTHER" id="PTHR23041">
    <property type="entry name" value="RING FINGER DOMAIN-CONTAINING"/>
    <property type="match status" value="1"/>
</dbReference>
<evidence type="ECO:0000256" key="5">
    <source>
        <dbReference type="SAM" id="MobiDB-lite"/>
    </source>
</evidence>
<feature type="compositionally biased region" description="Low complexity" evidence="5">
    <location>
        <begin position="48"/>
        <end position="58"/>
    </location>
</feature>
<dbReference type="OrthoDB" id="6270329at2759"/>
<keyword evidence="8" id="KW-1185">Reference proteome</keyword>
<dbReference type="SMART" id="SM00184">
    <property type="entry name" value="RING"/>
    <property type="match status" value="1"/>
</dbReference>
<keyword evidence="1" id="KW-0479">Metal-binding</keyword>
<dbReference type="Gene3D" id="3.30.40.10">
    <property type="entry name" value="Zinc/RING finger domain, C3HC4 (zinc finger)"/>
    <property type="match status" value="1"/>
</dbReference>
<dbReference type="PROSITE" id="PS00518">
    <property type="entry name" value="ZF_RING_1"/>
    <property type="match status" value="1"/>
</dbReference>
<feature type="region of interest" description="Disordered" evidence="5">
    <location>
        <begin position="1"/>
        <end position="76"/>
    </location>
</feature>
<organism evidence="7 8">
    <name type="scientific">Aspergillus taichungensis</name>
    <dbReference type="NCBI Taxonomy" id="482145"/>
    <lineage>
        <taxon>Eukaryota</taxon>
        <taxon>Fungi</taxon>
        <taxon>Dikarya</taxon>
        <taxon>Ascomycota</taxon>
        <taxon>Pezizomycotina</taxon>
        <taxon>Eurotiomycetes</taxon>
        <taxon>Eurotiomycetidae</taxon>
        <taxon>Eurotiales</taxon>
        <taxon>Aspergillaceae</taxon>
        <taxon>Aspergillus</taxon>
        <taxon>Aspergillus subgen. Circumdati</taxon>
    </lineage>
</organism>
<proteinExistence type="predicted"/>
<dbReference type="Proteomes" id="UP000235023">
    <property type="component" value="Unassembled WGS sequence"/>
</dbReference>
<dbReference type="EMBL" id="KZ559612">
    <property type="protein sequence ID" value="PLN76673.1"/>
    <property type="molecule type" value="Genomic_DNA"/>
</dbReference>
<dbReference type="PROSITE" id="PS50089">
    <property type="entry name" value="ZF_RING_2"/>
    <property type="match status" value="1"/>
</dbReference>
<sequence length="208" mass="22688">MDHLRSPPRPTSSGSSHARPRRRSSSSSLSVNLDPSTSHTPKRRRITRSSISGTASSPISPPSLPHDEQTQEPELEESIDLTAGDESSALAKALAKQREDAVMAQRAAEHESREGGTALRAYKCPVCMDTPVDATSTVCGHLFCHQCIMETLKFGEERRTDASGKSRGTCPVCRKPLTRADTPGTKRNLVPLQIKMKTRKRKDVAVDS</sequence>
<dbReference type="GO" id="GO:0016567">
    <property type="term" value="P:protein ubiquitination"/>
    <property type="evidence" value="ECO:0007669"/>
    <property type="project" value="UniProtKB-UniPathway"/>
</dbReference>
<dbReference type="UniPathway" id="UPA00143"/>
<evidence type="ECO:0000256" key="3">
    <source>
        <dbReference type="ARBA" id="ARBA00022833"/>
    </source>
</evidence>
<dbReference type="PANTHER" id="PTHR23041:SF78">
    <property type="entry name" value="E3 UBIQUITIN-PROTEIN LIGASE RNF4"/>
    <property type="match status" value="1"/>
</dbReference>
<evidence type="ECO:0000256" key="1">
    <source>
        <dbReference type="ARBA" id="ARBA00022723"/>
    </source>
</evidence>
<evidence type="ECO:0000259" key="6">
    <source>
        <dbReference type="PROSITE" id="PS50089"/>
    </source>
</evidence>
<evidence type="ECO:0000256" key="4">
    <source>
        <dbReference type="PROSITE-ProRule" id="PRU00175"/>
    </source>
</evidence>
<dbReference type="AlphaFoldDB" id="A0A2J5HI13"/>
<evidence type="ECO:0000256" key="2">
    <source>
        <dbReference type="ARBA" id="ARBA00022771"/>
    </source>
</evidence>
<feature type="region of interest" description="Disordered" evidence="5">
    <location>
        <begin position="159"/>
        <end position="186"/>
    </location>
</feature>